<dbReference type="Pfam" id="PF18796">
    <property type="entry name" value="LPD1"/>
    <property type="match status" value="1"/>
</dbReference>
<dbReference type="NCBIfam" id="NF041907">
    <property type="entry name" value="CLCA_X"/>
    <property type="match status" value="1"/>
</dbReference>
<organism evidence="2 3">
    <name type="scientific">Opacimonas viscosa</name>
    <dbReference type="NCBI Taxonomy" id="2961944"/>
    <lineage>
        <taxon>Bacteria</taxon>
        <taxon>Pseudomonadati</taxon>
        <taxon>Pseudomonadota</taxon>
        <taxon>Gammaproteobacteria</taxon>
        <taxon>Alteromonadales</taxon>
        <taxon>Alteromonadaceae</taxon>
        <taxon>Opacimonas</taxon>
    </lineage>
</organism>
<proteinExistence type="predicted"/>
<dbReference type="Proteomes" id="UP001165413">
    <property type="component" value="Unassembled WGS sequence"/>
</dbReference>
<keyword evidence="3" id="KW-1185">Reference proteome</keyword>
<sequence>MTSRLHQGFYRNGNEHRAGADVSFGDIIKCFGFRSIEVGKWVAKEEQQLGANLFFDALYDLCDILQVPESVISLNGRLALAFGKGGRKGVCAHYTPAKHELSLAKNAGAGSLAHEWFHAFDHYIANKMYANTQVGQFASELCLRGKTIISHNLNQRLEESLHHILLPEVGAQSASLNPFISHAVALDKQSKSVYYTLPQEACARAFEAMIQDHPIKNSFLVQGTKQSKLALLGAYPTGALRATINKALHTYFYQLGCAVQHKI</sequence>
<accession>A0AA41X3W5</accession>
<evidence type="ECO:0000259" key="1">
    <source>
        <dbReference type="Pfam" id="PF18796"/>
    </source>
</evidence>
<dbReference type="RefSeq" id="WP_254101561.1">
    <property type="nucleotide sequence ID" value="NZ_JANATA010000019.1"/>
</dbReference>
<dbReference type="InterPro" id="IPR041047">
    <property type="entry name" value="LPD1"/>
</dbReference>
<evidence type="ECO:0000313" key="2">
    <source>
        <dbReference type="EMBL" id="MCP3429347.1"/>
    </source>
</evidence>
<dbReference type="EMBL" id="JANATA010000019">
    <property type="protein sequence ID" value="MCP3429347.1"/>
    <property type="molecule type" value="Genomic_DNA"/>
</dbReference>
<feature type="domain" description="Large polyvalent protein-associated" evidence="1">
    <location>
        <begin position="186"/>
        <end position="257"/>
    </location>
</feature>
<reference evidence="2" key="1">
    <citation type="submission" date="2022-07" db="EMBL/GenBank/DDBJ databases">
        <title>Characterization of the Novel Bacterium Alteromonas immobilis LMIT006 and Alteromonas gregis LMIT007.</title>
        <authorList>
            <person name="Lin X."/>
        </authorList>
    </citation>
    <scope>NUCLEOTIDE SEQUENCE</scope>
    <source>
        <strain evidence="2">LMIT007</strain>
    </source>
</reference>
<name>A0AA41X3W5_9ALTE</name>
<comment type="caution">
    <text evidence="2">The sequence shown here is derived from an EMBL/GenBank/DDBJ whole genome shotgun (WGS) entry which is preliminary data.</text>
</comment>
<gene>
    <name evidence="2" type="ORF">NLF92_10355</name>
</gene>
<protein>
    <recommendedName>
        <fullName evidence="1">Large polyvalent protein-associated domain-containing protein</fullName>
    </recommendedName>
</protein>
<dbReference type="AlphaFoldDB" id="A0AA41X3W5"/>
<evidence type="ECO:0000313" key="3">
    <source>
        <dbReference type="Proteomes" id="UP001165413"/>
    </source>
</evidence>